<accession>A0ABU0UKQ7</accession>
<organism evidence="1 2">
    <name type="scientific">Agrobacterium larrymoorei</name>
    <dbReference type="NCBI Taxonomy" id="160699"/>
    <lineage>
        <taxon>Bacteria</taxon>
        <taxon>Pseudomonadati</taxon>
        <taxon>Pseudomonadota</taxon>
        <taxon>Alphaproteobacteria</taxon>
        <taxon>Hyphomicrobiales</taxon>
        <taxon>Rhizobiaceae</taxon>
        <taxon>Rhizobium/Agrobacterium group</taxon>
        <taxon>Agrobacterium</taxon>
    </lineage>
</organism>
<evidence type="ECO:0008006" key="3">
    <source>
        <dbReference type="Google" id="ProtNLM"/>
    </source>
</evidence>
<proteinExistence type="predicted"/>
<dbReference type="Proteomes" id="UP001224781">
    <property type="component" value="Unassembled WGS sequence"/>
</dbReference>
<evidence type="ECO:0000313" key="2">
    <source>
        <dbReference type="Proteomes" id="UP001224781"/>
    </source>
</evidence>
<evidence type="ECO:0000313" key="1">
    <source>
        <dbReference type="EMBL" id="MDQ1185418.1"/>
    </source>
</evidence>
<reference evidence="1 2" key="1">
    <citation type="submission" date="2023-07" db="EMBL/GenBank/DDBJ databases">
        <title>Functional and genomic diversity of the sorghum phyllosphere microbiome.</title>
        <authorList>
            <person name="Shade A."/>
        </authorList>
    </citation>
    <scope>NUCLEOTIDE SEQUENCE [LARGE SCALE GENOMIC DNA]</scope>
    <source>
        <strain evidence="1 2">SORGH_AS_1126</strain>
    </source>
</reference>
<gene>
    <name evidence="1" type="ORF">QE408_002561</name>
</gene>
<keyword evidence="2" id="KW-1185">Reference proteome</keyword>
<dbReference type="RefSeq" id="WP_306931635.1">
    <property type="nucleotide sequence ID" value="NZ_JAUTBL010000002.1"/>
</dbReference>
<protein>
    <recommendedName>
        <fullName evidence="3">DUF1833 domain-containing protein</fullName>
    </recommendedName>
</protein>
<comment type="caution">
    <text evidence="1">The sequence shown here is derived from an EMBL/GenBank/DDBJ whole genome shotgun (WGS) entry which is preliminary data.</text>
</comment>
<dbReference type="EMBL" id="JAUTBL010000002">
    <property type="protein sequence ID" value="MDQ1185418.1"/>
    <property type="molecule type" value="Genomic_DNA"/>
</dbReference>
<name>A0ABU0UKQ7_9HYPH</name>
<sequence>MRRVSLNARLMQDAQAPSEIYVALFQIEHPDLEKPIRLSTDNTERLSSDPLYYGTRSKWRGANPIKEPFLWIIASAVMPSDLDDAPATAQVVLENLDQEMVNLVRSFTSPATIHMAVVLASSPNLIEAEYTDLNIVSADIDAGEISLSITREEIELEYVPGGRMTARTFPGMHK</sequence>